<feature type="chain" id="PRO_5004718583" evidence="1">
    <location>
        <begin position="26"/>
        <end position="209"/>
    </location>
</feature>
<evidence type="ECO:0000256" key="1">
    <source>
        <dbReference type="SAM" id="SignalP"/>
    </source>
</evidence>
<name>V4HJX2_PSEL2</name>
<comment type="caution">
    <text evidence="2">The sequence shown here is derived from an EMBL/GenBank/DDBJ whole genome shotgun (WGS) entry which is preliminary data.</text>
</comment>
<evidence type="ECO:0000313" key="2">
    <source>
        <dbReference type="EMBL" id="ESP91120.1"/>
    </source>
</evidence>
<proteinExistence type="predicted"/>
<dbReference type="RefSeq" id="WP_023401384.1">
    <property type="nucleotide sequence ID" value="NZ_AUSV01000128.1"/>
</dbReference>
<sequence>MKLRKLAGSSLIGAAALIMQFSSVAGESNVNTNEVQSNVDYYQNVGKYVTKVGELSPHDRQEIQASYWERMNGNGSGWYATNGGIRAVYGAGGSDRSVEQFLADTYGSVPWYWATTATVKVQMDGNGSKAYRCPSNHLVTELYYADSGDDSVEALRCKAMRSHSTGSETTVRVPYTGVAYCPSGYYLTGMRYKDYGDDYVEEIICSKVY</sequence>
<dbReference type="GeneID" id="29918779"/>
<feature type="signal peptide" evidence="1">
    <location>
        <begin position="1"/>
        <end position="25"/>
    </location>
</feature>
<gene>
    <name evidence="2" type="ORF">PL2TA16_01127</name>
</gene>
<dbReference type="EMBL" id="AUSV01000128">
    <property type="protein sequence ID" value="ESP91120.1"/>
    <property type="molecule type" value="Genomic_DNA"/>
</dbReference>
<dbReference type="PATRIC" id="fig|1353533.3.peg.4548"/>
<dbReference type="Proteomes" id="UP000017820">
    <property type="component" value="Unassembled WGS sequence"/>
</dbReference>
<evidence type="ECO:0000313" key="3">
    <source>
        <dbReference type="Proteomes" id="UP000017820"/>
    </source>
</evidence>
<reference evidence="2 3" key="1">
    <citation type="submission" date="2013-07" db="EMBL/GenBank/DDBJ databases">
        <title>Draft genome sequence of Pseudoalteromonas luteoviolacea 2ta16.</title>
        <authorList>
            <person name="Allen E.E."/>
            <person name="Azam F."/>
            <person name="Podell S."/>
        </authorList>
    </citation>
    <scope>NUCLEOTIDE SEQUENCE [LARGE SCALE GENOMIC DNA]</scope>
    <source>
        <strain evidence="2 3">2ta16</strain>
    </source>
</reference>
<keyword evidence="1" id="KW-0732">Signal</keyword>
<accession>V4HJX2</accession>
<dbReference type="AlphaFoldDB" id="V4HJX2"/>
<organism evidence="2 3">
    <name type="scientific">Pseudoalteromonas luteoviolacea (strain 2ta16)</name>
    <dbReference type="NCBI Taxonomy" id="1353533"/>
    <lineage>
        <taxon>Bacteria</taxon>
        <taxon>Pseudomonadati</taxon>
        <taxon>Pseudomonadota</taxon>
        <taxon>Gammaproteobacteria</taxon>
        <taxon>Alteromonadales</taxon>
        <taxon>Pseudoalteromonadaceae</taxon>
        <taxon>Pseudoalteromonas</taxon>
    </lineage>
</organism>
<protein>
    <submittedName>
        <fullName evidence="2">Uncharacterized protein</fullName>
    </submittedName>
</protein>